<accession>A0A2T6ZZ91</accession>
<gene>
    <name evidence="1" type="ORF">B9Z19DRAFT_1044085</name>
</gene>
<dbReference type="EMBL" id="NESQ01000056">
    <property type="protein sequence ID" value="PUU80812.1"/>
    <property type="molecule type" value="Genomic_DNA"/>
</dbReference>
<name>A0A2T6ZZ91_TUBBO</name>
<dbReference type="AlphaFoldDB" id="A0A2T6ZZ91"/>
<evidence type="ECO:0000313" key="2">
    <source>
        <dbReference type="Proteomes" id="UP000244722"/>
    </source>
</evidence>
<sequence>MCLIQRFRVRRGLPIAISLFLLLMDALKPWSLRELENRWFPDSAGVQPQNLHPFNCSQVSYLPEVYHRYPTFSPCFLQHQHCALLRS</sequence>
<evidence type="ECO:0000313" key="1">
    <source>
        <dbReference type="EMBL" id="PUU80812.1"/>
    </source>
</evidence>
<proteinExistence type="predicted"/>
<keyword evidence="2" id="KW-1185">Reference proteome</keyword>
<reference evidence="1 2" key="1">
    <citation type="submission" date="2017-04" db="EMBL/GenBank/DDBJ databases">
        <title>Draft genome sequence of Tuber borchii Vittad., a whitish edible truffle.</title>
        <authorList>
            <consortium name="DOE Joint Genome Institute"/>
            <person name="Murat C."/>
            <person name="Kuo A."/>
            <person name="Barry K.W."/>
            <person name="Clum A."/>
            <person name="Dockter R.B."/>
            <person name="Fauchery L."/>
            <person name="Iotti M."/>
            <person name="Kohler A."/>
            <person name="Labutti K."/>
            <person name="Lindquist E.A."/>
            <person name="Lipzen A."/>
            <person name="Ohm R.A."/>
            <person name="Wang M."/>
            <person name="Grigoriev I.V."/>
            <person name="Zambonelli A."/>
            <person name="Martin F.M."/>
        </authorList>
    </citation>
    <scope>NUCLEOTIDE SEQUENCE [LARGE SCALE GENOMIC DNA]</scope>
    <source>
        <strain evidence="1 2">Tbo3840</strain>
    </source>
</reference>
<comment type="caution">
    <text evidence="1">The sequence shown here is derived from an EMBL/GenBank/DDBJ whole genome shotgun (WGS) entry which is preliminary data.</text>
</comment>
<protein>
    <submittedName>
        <fullName evidence="1">Uncharacterized protein</fullName>
    </submittedName>
</protein>
<dbReference type="Proteomes" id="UP000244722">
    <property type="component" value="Unassembled WGS sequence"/>
</dbReference>
<organism evidence="1 2">
    <name type="scientific">Tuber borchii</name>
    <name type="common">White truffle</name>
    <dbReference type="NCBI Taxonomy" id="42251"/>
    <lineage>
        <taxon>Eukaryota</taxon>
        <taxon>Fungi</taxon>
        <taxon>Dikarya</taxon>
        <taxon>Ascomycota</taxon>
        <taxon>Pezizomycotina</taxon>
        <taxon>Pezizomycetes</taxon>
        <taxon>Pezizales</taxon>
        <taxon>Tuberaceae</taxon>
        <taxon>Tuber</taxon>
    </lineage>
</organism>